<dbReference type="InterPro" id="IPR027417">
    <property type="entry name" value="P-loop_NTPase"/>
</dbReference>
<protein>
    <recommendedName>
        <fullName evidence="2">Nephrocystin 3-like N-terminal domain-containing protein</fullName>
    </recommendedName>
</protein>
<dbReference type="InterPro" id="IPR056884">
    <property type="entry name" value="NPHP3-like_N"/>
</dbReference>
<evidence type="ECO:0000313" key="4">
    <source>
        <dbReference type="Proteomes" id="UP001228171"/>
    </source>
</evidence>
<keyword evidence="1" id="KW-0677">Repeat</keyword>
<evidence type="ECO:0000259" key="2">
    <source>
        <dbReference type="Pfam" id="PF24883"/>
    </source>
</evidence>
<name>A0ABT9HJ38_9GAMM</name>
<dbReference type="Proteomes" id="UP001228171">
    <property type="component" value="Unassembled WGS sequence"/>
</dbReference>
<dbReference type="Pfam" id="PF24883">
    <property type="entry name" value="NPHP3_N"/>
    <property type="match status" value="1"/>
</dbReference>
<reference evidence="3 4" key="1">
    <citation type="submission" date="2023-08" db="EMBL/GenBank/DDBJ databases">
        <authorList>
            <person name="Kumar R."/>
        </authorList>
    </citation>
    <scope>NUCLEOTIDE SEQUENCE [LARGE SCALE GENOMIC DNA]</scope>
    <source>
        <strain evidence="3 4">LUR13</strain>
    </source>
</reference>
<dbReference type="RefSeq" id="WP_305936009.1">
    <property type="nucleotide sequence ID" value="NZ_JAVAJI010000025.1"/>
</dbReference>
<evidence type="ECO:0000256" key="1">
    <source>
        <dbReference type="ARBA" id="ARBA00022737"/>
    </source>
</evidence>
<gene>
    <name evidence="3" type="ORF">Q8P09_11985</name>
</gene>
<proteinExistence type="predicted"/>
<evidence type="ECO:0000313" key="3">
    <source>
        <dbReference type="EMBL" id="MDP4545794.1"/>
    </source>
</evidence>
<dbReference type="EMBL" id="JAVAJI010000025">
    <property type="protein sequence ID" value="MDP4545794.1"/>
    <property type="molecule type" value="Genomic_DNA"/>
</dbReference>
<dbReference type="SUPFAM" id="SSF52540">
    <property type="entry name" value="P-loop containing nucleoside triphosphate hydrolases"/>
    <property type="match status" value="1"/>
</dbReference>
<accession>A0ABT9HJ38</accession>
<comment type="caution">
    <text evidence="3">The sequence shown here is derived from an EMBL/GenBank/DDBJ whole genome shotgun (WGS) entry which is preliminary data.</text>
</comment>
<feature type="domain" description="Nephrocystin 3-like N-terminal" evidence="2">
    <location>
        <begin position="266"/>
        <end position="415"/>
    </location>
</feature>
<organism evidence="3 4">
    <name type="scientific">Psychrobacter faecalis</name>
    <dbReference type="NCBI Taxonomy" id="180588"/>
    <lineage>
        <taxon>Bacteria</taxon>
        <taxon>Pseudomonadati</taxon>
        <taxon>Pseudomonadota</taxon>
        <taxon>Gammaproteobacteria</taxon>
        <taxon>Moraxellales</taxon>
        <taxon>Moraxellaceae</taxon>
        <taxon>Psychrobacter</taxon>
    </lineage>
</organism>
<keyword evidence="4" id="KW-1185">Reference proteome</keyword>
<sequence>MNQNATSINFSRAGDIFHYRWAVKRCLKLLDFDTDLTHITIEGSDDFNQGGENVVDLAEYRQSIDGEKSVEYFQLKHSTARADKDFKISDLKDTIVGFSQRFVDTKDSKDYADFEFTIITNRKICPKFKTTVNNLAKGLTADTRSVNTLKKYTKLSETKLRDFCSHLNLYDIEGNLNVQKQDIHKELSRIWISKNVTDMEHLLVATVWERLEPNKSNTIKKEDILEAFNITDINDFFPAPPKFEALPNNYVPRQQQDTIINSIQSANTHTIITASGGIGKSILSSNLVNILPIPNIVIAYDCFGNGGYRKTSEKRHTAKSAMTQVINELAKEGYCLQIIPTRNEPDQHWIRQFLDRIDEVCSNLTADHPQALLVIVFDAVDNAMMAADEFNESCFANQLLKEDVPDNCRLVFTCRPERLELLDPPSSIVPLELSPFTIEETLKNLHQYYADVNIAQAEEFNSLTGGNPRVQANALALNHESLHELLLSFNSTIITVEDLIERQLAKAVNELKDNFPLIYRQDIDSICIGLATLPPFIPLSVLATIANVPVDLVKSFVADLGRPLWLTDHAVQFRDEPTEKWFQDNFSATKDQISNYINAIKGLDIVSPYIAEALPILLHKSEKYDELVELALSDKYLPEGSPYDKSLIKITRLQYAFKASLKVNRIHDATKLALLAGEEIASNERQNEVFKNNIDLVTQNLSEGRITELAHKKVIRGKWQGSELVYSASLLANLPDSKGQATVYLRSAEHFLRRYFEKRDGNADEEKDFFNEKLEDIDIVELASTHFSIFGYENSVDFILGWKPPQTIYRISISFLKRLIDKGNIATVAQMAVYGKDSPSLVLAATEVLMQVGITPPRECLTRCLNIVINPKTRLEVSSEHSYHRAFYSNHTFLSFFEACLIQKLSVKNIRRGLNYYYKLPYLYALSEIRAHEDEVESFLRFLSLQASFQNNFKIDHEAFIKKCFQRDNKKGYESEKEFKDSCALINEFLPLYTLRVKALVGVDVTSVGVIGQTTETFIKQHSDRYQDYDPKAYLATKVKFDILLFSKEQSIVDIFIKQVEIDSIKCSFKDNFYFIRASCHHPKLSELVDIFENKSEQILQKLDHEESPESHSDNYLNFSRSILAIDLENAAVYFDIGLKKSTNFGNEVVDRWEAISAIAQRSVEDKLYSPKLAHRYMRVAELIGDSDTGQNYWDERQIFSTCLKISPLTTLAIANRWKERDVGWRGISNLVNDVLDIREVNPIILWAFTAFSFDSSLVDFFDKIAAIMPDKQIQHTMLDYVIRDLRVKGRVGRDWKTIENIASQYNLSNNELNNLERLVGVDKESVSNIVPIVNLAKKKDNSEKTQNWLKRYGHVDILTKNGFREAFTTFKDNRRSRQYDDYFWQGCFEQVSSRKSLVFLDIVVNSEELSFHGIKDAFEAIPEQWKTRPALLNHWSVLISHLASRFPSSFTLNNRYDPKYLDCFILNEASQEAIRLGATKGLSETGLVEDAGSLFQFARYYASQLTVAEAKDLVDFGLSRFEEYIDSEYADSVWNDKFLLPTSIEHAIVNYIYANLGSPFVEERWRAVHAVIRLYQLKCYEQIDLLMDCLINGVLDIFIPPAYDFYELHAKLYLLVALTRCVQIEVDPLVKYMTTFTSITLDNKQGILLQYYAKQICLQIYKKCPDIHNELILSAIKQKCVSQLPQVDDNEYTYSTNSPWHKDGKFNVTLPEFYFGYDFDKSWLPPLGRVFGISTKQVEDIAKDILFNEWEMVLDGKWTNDSRKNLWKKLNSHSRQYDMHGRGGDYPDIDSYGFYISYHLMFAVASKLIEAMPVVQVSYHEKSSWLEWLDGHLLLDDNLKLLSESRDCIPIDRRDWVLADDSEEWQWQIQESDFIDLLLSTQGNDTWLNIEGEWEEVKYSRIERVSFKSILVSKRFSQSLLYTTINHENYIHRCFLYDFCSINDGHDDKIFSGVKLLESDEQRYGVGSKDPFLGGVRKIQPFKLHSVITEVINCTHSNDMKDWQLDAKPCLQSTYWSEDKPSHNEDYIRNGNQALASLDLLTLICNKMDVEIAIQVDIERRYKDSFSRWSNDDDLGYIPPYSKTLLLSADGTLRDATKCYQLR</sequence>